<name>D8RU19_SELML</name>
<dbReference type="Gene3D" id="3.90.245.10">
    <property type="entry name" value="Ribonucleoside hydrolase-like"/>
    <property type="match status" value="1"/>
</dbReference>
<dbReference type="EMBL" id="GL377590">
    <property type="protein sequence ID" value="EFJ24330.1"/>
    <property type="molecule type" value="Genomic_DNA"/>
</dbReference>
<dbReference type="GO" id="GO:0008477">
    <property type="term" value="F:purine nucleosidase activity"/>
    <property type="evidence" value="ECO:0000318"/>
    <property type="project" value="GO_Central"/>
</dbReference>
<dbReference type="KEGG" id="smo:SELMODRAFT_101709"/>
<dbReference type="GO" id="GO:0047724">
    <property type="term" value="F:inosine nucleosidase activity"/>
    <property type="evidence" value="ECO:0007669"/>
    <property type="project" value="UniProtKB-ARBA"/>
</dbReference>
<dbReference type="InterPro" id="IPR001910">
    <property type="entry name" value="Inosine/uridine_hydrolase_dom"/>
</dbReference>
<evidence type="ECO:0000256" key="4">
    <source>
        <dbReference type="ARBA" id="ARBA00022801"/>
    </source>
</evidence>
<dbReference type="OrthoDB" id="432381at2759"/>
<dbReference type="InterPro" id="IPR023186">
    <property type="entry name" value="IUNH"/>
</dbReference>
<evidence type="ECO:0000313" key="9">
    <source>
        <dbReference type="EMBL" id="EFJ24330.1"/>
    </source>
</evidence>
<dbReference type="PANTHER" id="PTHR12304">
    <property type="entry name" value="INOSINE-URIDINE PREFERRING NUCLEOSIDE HYDROLASE"/>
    <property type="match status" value="1"/>
</dbReference>
<reference evidence="9 10" key="1">
    <citation type="journal article" date="2011" name="Science">
        <title>The Selaginella genome identifies genetic changes associated with the evolution of vascular plants.</title>
        <authorList>
            <person name="Banks J.A."/>
            <person name="Nishiyama T."/>
            <person name="Hasebe M."/>
            <person name="Bowman J.L."/>
            <person name="Gribskov M."/>
            <person name="dePamphilis C."/>
            <person name="Albert V.A."/>
            <person name="Aono N."/>
            <person name="Aoyama T."/>
            <person name="Ambrose B.A."/>
            <person name="Ashton N.W."/>
            <person name="Axtell M.J."/>
            <person name="Barker E."/>
            <person name="Barker M.S."/>
            <person name="Bennetzen J.L."/>
            <person name="Bonawitz N.D."/>
            <person name="Chapple C."/>
            <person name="Cheng C."/>
            <person name="Correa L.G."/>
            <person name="Dacre M."/>
            <person name="DeBarry J."/>
            <person name="Dreyer I."/>
            <person name="Elias M."/>
            <person name="Engstrom E.M."/>
            <person name="Estelle M."/>
            <person name="Feng L."/>
            <person name="Finet C."/>
            <person name="Floyd S.K."/>
            <person name="Frommer W.B."/>
            <person name="Fujita T."/>
            <person name="Gramzow L."/>
            <person name="Gutensohn M."/>
            <person name="Harholt J."/>
            <person name="Hattori M."/>
            <person name="Heyl A."/>
            <person name="Hirai T."/>
            <person name="Hiwatashi Y."/>
            <person name="Ishikawa M."/>
            <person name="Iwata M."/>
            <person name="Karol K.G."/>
            <person name="Koehler B."/>
            <person name="Kolukisaoglu U."/>
            <person name="Kubo M."/>
            <person name="Kurata T."/>
            <person name="Lalonde S."/>
            <person name="Li K."/>
            <person name="Li Y."/>
            <person name="Litt A."/>
            <person name="Lyons E."/>
            <person name="Manning G."/>
            <person name="Maruyama T."/>
            <person name="Michael T.P."/>
            <person name="Mikami K."/>
            <person name="Miyazaki S."/>
            <person name="Morinaga S."/>
            <person name="Murata T."/>
            <person name="Mueller-Roeber B."/>
            <person name="Nelson D.R."/>
            <person name="Obara M."/>
            <person name="Oguri Y."/>
            <person name="Olmstead R.G."/>
            <person name="Onodera N."/>
            <person name="Petersen B.L."/>
            <person name="Pils B."/>
            <person name="Prigge M."/>
            <person name="Rensing S.A."/>
            <person name="Riano-Pachon D.M."/>
            <person name="Roberts A.W."/>
            <person name="Sato Y."/>
            <person name="Scheller H.V."/>
            <person name="Schulz B."/>
            <person name="Schulz C."/>
            <person name="Shakirov E.V."/>
            <person name="Shibagaki N."/>
            <person name="Shinohara N."/>
            <person name="Shippen D.E."/>
            <person name="Soerensen I."/>
            <person name="Sotooka R."/>
            <person name="Sugimoto N."/>
            <person name="Sugita M."/>
            <person name="Sumikawa N."/>
            <person name="Tanurdzic M."/>
            <person name="Theissen G."/>
            <person name="Ulvskov P."/>
            <person name="Wakazuki S."/>
            <person name="Weng J.K."/>
            <person name="Willats W.W."/>
            <person name="Wipf D."/>
            <person name="Wolf P.G."/>
            <person name="Yang L."/>
            <person name="Zimmer A.D."/>
            <person name="Zhu Q."/>
            <person name="Mitros T."/>
            <person name="Hellsten U."/>
            <person name="Loque D."/>
            <person name="Otillar R."/>
            <person name="Salamov A."/>
            <person name="Schmutz J."/>
            <person name="Shapiro H."/>
            <person name="Lindquist E."/>
            <person name="Lucas S."/>
            <person name="Rokhsar D."/>
            <person name="Grigoriev I.V."/>
        </authorList>
    </citation>
    <scope>NUCLEOTIDE SEQUENCE [LARGE SCALE GENOMIC DNA]</scope>
</reference>
<organism evidence="10">
    <name type="scientific">Selaginella moellendorffii</name>
    <name type="common">Spikemoss</name>
    <dbReference type="NCBI Taxonomy" id="88036"/>
    <lineage>
        <taxon>Eukaryota</taxon>
        <taxon>Viridiplantae</taxon>
        <taxon>Streptophyta</taxon>
        <taxon>Embryophyta</taxon>
        <taxon>Tracheophyta</taxon>
        <taxon>Lycopodiopsida</taxon>
        <taxon>Selaginellales</taxon>
        <taxon>Selaginellaceae</taxon>
        <taxon>Selaginella</taxon>
    </lineage>
</organism>
<evidence type="ECO:0000313" key="10">
    <source>
        <dbReference type="Proteomes" id="UP000001514"/>
    </source>
</evidence>
<dbReference type="GO" id="GO:0045437">
    <property type="term" value="F:uridine nucleosidase activity"/>
    <property type="evidence" value="ECO:0007669"/>
    <property type="project" value="UniProtKB-EC"/>
</dbReference>
<evidence type="ECO:0000256" key="1">
    <source>
        <dbReference type="ARBA" id="ARBA00004496"/>
    </source>
</evidence>
<evidence type="ECO:0000256" key="5">
    <source>
        <dbReference type="ARBA" id="ARBA00023295"/>
    </source>
</evidence>
<dbReference type="GO" id="GO:0005829">
    <property type="term" value="C:cytosol"/>
    <property type="evidence" value="ECO:0000318"/>
    <property type="project" value="GO_Central"/>
</dbReference>
<dbReference type="InterPro" id="IPR036452">
    <property type="entry name" value="Ribo_hydro-like"/>
</dbReference>
<accession>D8RU19</accession>
<gene>
    <name evidence="9" type="ORF">SELMODRAFT_101709</name>
</gene>
<dbReference type="AlphaFoldDB" id="D8RU19"/>
<dbReference type="CDD" id="cd02650">
    <property type="entry name" value="nuc_hydro_CaPnhB"/>
    <property type="match status" value="1"/>
</dbReference>
<protein>
    <recommendedName>
        <fullName evidence="7">uridine nucleosidase</fullName>
        <ecNumber evidence="7">3.2.2.3</ecNumber>
    </recommendedName>
</protein>
<keyword evidence="5" id="KW-0326">Glycosidase</keyword>
<dbReference type="HOGENOM" id="CLU_036838_2_1_1"/>
<proteinExistence type="inferred from homology"/>
<dbReference type="GO" id="GO:0046983">
    <property type="term" value="F:protein dimerization activity"/>
    <property type="evidence" value="ECO:0007669"/>
    <property type="project" value="UniProtKB-ARBA"/>
</dbReference>
<comment type="subcellular location">
    <subcellularLocation>
        <location evidence="1">Cytoplasm</location>
    </subcellularLocation>
</comment>
<dbReference type="STRING" id="88036.D8RU19"/>
<dbReference type="eggNOG" id="KOG2938">
    <property type="taxonomic scope" value="Eukaryota"/>
</dbReference>
<evidence type="ECO:0000256" key="6">
    <source>
        <dbReference type="ARBA" id="ARBA00051638"/>
    </source>
</evidence>
<keyword evidence="3" id="KW-0963">Cytoplasm</keyword>
<dbReference type="EC" id="3.2.2.3" evidence="7"/>
<comment type="catalytic activity">
    <reaction evidence="6">
        <text>uridine + H2O = D-ribose + uracil</text>
        <dbReference type="Rhea" id="RHEA:15577"/>
        <dbReference type="ChEBI" id="CHEBI:15377"/>
        <dbReference type="ChEBI" id="CHEBI:16704"/>
        <dbReference type="ChEBI" id="CHEBI:17568"/>
        <dbReference type="ChEBI" id="CHEBI:47013"/>
        <dbReference type="EC" id="3.2.2.3"/>
    </reaction>
</comment>
<dbReference type="Pfam" id="PF01156">
    <property type="entry name" value="IU_nuc_hydro"/>
    <property type="match status" value="1"/>
</dbReference>
<feature type="domain" description="Inosine/uridine-preferring nucleoside hydrolase" evidence="8">
    <location>
        <begin position="13"/>
        <end position="315"/>
    </location>
</feature>
<evidence type="ECO:0000256" key="3">
    <source>
        <dbReference type="ARBA" id="ARBA00022490"/>
    </source>
</evidence>
<evidence type="ECO:0000256" key="2">
    <source>
        <dbReference type="ARBA" id="ARBA00009176"/>
    </source>
</evidence>
<dbReference type="GO" id="GO:0042454">
    <property type="term" value="P:ribonucleoside catabolic process"/>
    <property type="evidence" value="ECO:0007669"/>
    <property type="project" value="UniProtKB-ARBA"/>
</dbReference>
<dbReference type="SUPFAM" id="SSF53590">
    <property type="entry name" value="Nucleoside hydrolase"/>
    <property type="match status" value="1"/>
</dbReference>
<dbReference type="InParanoid" id="D8RU19"/>
<dbReference type="OMA" id="HSITIAM"/>
<sequence>MAPASAHVIQKKVIIDTDPGIDDAMAILLAFQSPELDVIGLTTTFGNVSTSMATQNALHLCELAGREDIPVAQGLHKSLKGDTKEHAVDFIHGKDGLGNTNPPAPKGKPIDMTAPEFFISKVKEFPGEVTIIALGPLTNLGKAVEMDPSFAKLVGEIVILGGAFAVNGNVNPAAEANVLGDPLAADIVLTCGANTKIIGINITHQVTMTGPQIEELRRSDSKYGRYLCDVIMCYLNYHRDYYNIDAIYLHDPATVIAAIDPSLFTYAEGVVRVQQEGICRGLTLFNNTRKKWAVPTAWCNKPPVKVAVTVDADKLVVLLKERLMAS</sequence>
<dbReference type="Proteomes" id="UP000001514">
    <property type="component" value="Unassembled WGS sequence"/>
</dbReference>
<dbReference type="Gramene" id="EFJ24330">
    <property type="protein sequence ID" value="EFJ24330"/>
    <property type="gene ID" value="SELMODRAFT_101709"/>
</dbReference>
<dbReference type="PANTHER" id="PTHR12304:SF4">
    <property type="entry name" value="URIDINE NUCLEOSIDASE"/>
    <property type="match status" value="1"/>
</dbReference>
<dbReference type="FunFam" id="3.90.245.10:FF:000004">
    <property type="entry name" value="Probable uridine nucleosidase 1"/>
    <property type="match status" value="1"/>
</dbReference>
<dbReference type="FunCoup" id="D8RU19">
    <property type="interactions" value="1186"/>
</dbReference>
<evidence type="ECO:0000256" key="7">
    <source>
        <dbReference type="ARBA" id="ARBA00066757"/>
    </source>
</evidence>
<comment type="similarity">
    <text evidence="2">Belongs to the IUNH family.</text>
</comment>
<keyword evidence="4" id="KW-0378">Hydrolase</keyword>
<keyword evidence="10" id="KW-1185">Reference proteome</keyword>
<evidence type="ECO:0000259" key="8">
    <source>
        <dbReference type="Pfam" id="PF01156"/>
    </source>
</evidence>
<dbReference type="GO" id="GO:0006152">
    <property type="term" value="P:purine nucleoside catabolic process"/>
    <property type="evidence" value="ECO:0000318"/>
    <property type="project" value="GO_Central"/>
</dbReference>